<dbReference type="GO" id="GO:0016787">
    <property type="term" value="F:hydrolase activity"/>
    <property type="evidence" value="ECO:0007669"/>
    <property type="project" value="UniProtKB-KW"/>
</dbReference>
<protein>
    <submittedName>
        <fullName evidence="7">Murein hydrolase transporter LrgA</fullName>
    </submittedName>
</protein>
<reference evidence="7 8" key="1">
    <citation type="submission" date="2016-07" db="EMBL/GenBank/DDBJ databases">
        <title>Whole-genome of two Shewanella species isolated from a digestive organ of sea cucumber Apostichopus japonicus Selenka 1867.</title>
        <authorList>
            <person name="Hong H.-H."/>
            <person name="Choi H."/>
            <person name="Cheon S."/>
            <person name="Oh J.-S."/>
            <person name="Lee H.-G."/>
            <person name="Park C."/>
        </authorList>
    </citation>
    <scope>NUCLEOTIDE SEQUENCE [LARGE SCALE GENOMIC DNA]</scope>
    <source>
        <strain evidence="7 8">CSB03KR</strain>
    </source>
</reference>
<dbReference type="STRING" id="23.BEL05_09910"/>
<comment type="subcellular location">
    <subcellularLocation>
        <location evidence="1">Cell membrane</location>
        <topology evidence="1">Multi-pass membrane protein</topology>
    </subcellularLocation>
</comment>
<dbReference type="Pfam" id="PF03788">
    <property type="entry name" value="LrgA"/>
    <property type="match status" value="1"/>
</dbReference>
<evidence type="ECO:0000256" key="6">
    <source>
        <dbReference type="SAM" id="Phobius"/>
    </source>
</evidence>
<evidence type="ECO:0000256" key="1">
    <source>
        <dbReference type="ARBA" id="ARBA00004651"/>
    </source>
</evidence>
<evidence type="ECO:0000256" key="2">
    <source>
        <dbReference type="ARBA" id="ARBA00022475"/>
    </source>
</evidence>
<proteinExistence type="predicted"/>
<dbReference type="InterPro" id="IPR005538">
    <property type="entry name" value="LrgA/CidA"/>
</dbReference>
<evidence type="ECO:0000313" key="7">
    <source>
        <dbReference type="EMBL" id="OEG72589.1"/>
    </source>
</evidence>
<feature type="transmembrane region" description="Helical" evidence="6">
    <location>
        <begin position="12"/>
        <end position="32"/>
    </location>
</feature>
<feature type="transmembrane region" description="Helical" evidence="6">
    <location>
        <begin position="70"/>
        <end position="89"/>
    </location>
</feature>
<evidence type="ECO:0000313" key="8">
    <source>
        <dbReference type="Proteomes" id="UP000095230"/>
    </source>
</evidence>
<dbReference type="OrthoDB" id="194658at2"/>
<comment type="caution">
    <text evidence="7">The sequence shown here is derived from an EMBL/GenBank/DDBJ whole genome shotgun (WGS) entry which is preliminary data.</text>
</comment>
<keyword evidence="2" id="KW-1003">Cell membrane</keyword>
<feature type="transmembrane region" description="Helical" evidence="6">
    <location>
        <begin position="38"/>
        <end position="58"/>
    </location>
</feature>
<keyword evidence="3 6" id="KW-0812">Transmembrane</keyword>
<dbReference type="Proteomes" id="UP000095230">
    <property type="component" value="Unassembled WGS sequence"/>
</dbReference>
<feature type="transmembrane region" description="Helical" evidence="6">
    <location>
        <begin position="95"/>
        <end position="118"/>
    </location>
</feature>
<evidence type="ECO:0000256" key="3">
    <source>
        <dbReference type="ARBA" id="ARBA00022692"/>
    </source>
</evidence>
<keyword evidence="4 6" id="KW-1133">Transmembrane helix</keyword>
<evidence type="ECO:0000256" key="5">
    <source>
        <dbReference type="ARBA" id="ARBA00023136"/>
    </source>
</evidence>
<organism evidence="7 8">
    <name type="scientific">Shewanella colwelliana</name>
    <name type="common">Alteromonas colwelliana</name>
    <dbReference type="NCBI Taxonomy" id="23"/>
    <lineage>
        <taxon>Bacteria</taxon>
        <taxon>Pseudomonadati</taxon>
        <taxon>Pseudomonadota</taxon>
        <taxon>Gammaproteobacteria</taxon>
        <taxon>Alteromonadales</taxon>
        <taxon>Shewanellaceae</taxon>
        <taxon>Shewanella</taxon>
    </lineage>
</organism>
<dbReference type="AlphaFoldDB" id="A0A1E5IPW7"/>
<dbReference type="GO" id="GO:0005886">
    <property type="term" value="C:plasma membrane"/>
    <property type="evidence" value="ECO:0007669"/>
    <property type="project" value="UniProtKB-SubCell"/>
</dbReference>
<dbReference type="RefSeq" id="WP_069671762.1">
    <property type="nucleotide sequence ID" value="NZ_MCBT01000046.1"/>
</dbReference>
<dbReference type="PANTHER" id="PTHR33931">
    <property type="entry name" value="HOLIN-LIKE PROTEIN CIDA-RELATED"/>
    <property type="match status" value="1"/>
</dbReference>
<sequence length="145" mass="16101">MTISINQCKHVCQTLLQVGLLCLLAFVAQWLVDRLGLPVPSSVVGLAALFLLLALNWLPERFVAVGATWLLGELLLFFIPPVVASIHYAPLLHQYGVSLMLTLVAGSACVLVSTGFVIDRVFRFERRRQRARRQFGVFQPVKVGE</sequence>
<accession>A0A1E5IPW7</accession>
<keyword evidence="7" id="KW-0378">Hydrolase</keyword>
<gene>
    <name evidence="7" type="ORF">BEL05_09910</name>
</gene>
<evidence type="ECO:0000256" key="4">
    <source>
        <dbReference type="ARBA" id="ARBA00022989"/>
    </source>
</evidence>
<name>A0A1E5IPW7_SHECO</name>
<dbReference type="PANTHER" id="PTHR33931:SF2">
    <property type="entry name" value="HOLIN-LIKE PROTEIN CIDA"/>
    <property type="match status" value="1"/>
</dbReference>
<keyword evidence="5 6" id="KW-0472">Membrane</keyword>
<dbReference type="EMBL" id="MCBT01000046">
    <property type="protein sequence ID" value="OEG72589.1"/>
    <property type="molecule type" value="Genomic_DNA"/>
</dbReference>